<dbReference type="Proteomes" id="UP000464374">
    <property type="component" value="Chromosome"/>
</dbReference>
<dbReference type="RefSeq" id="WP_162662050.1">
    <property type="nucleotide sequence ID" value="NZ_CP048020.1"/>
</dbReference>
<evidence type="ECO:0000313" key="1">
    <source>
        <dbReference type="EMBL" id="QHX42237.1"/>
    </source>
</evidence>
<name>A0A6P1XXT4_9SPIR</name>
<protein>
    <submittedName>
        <fullName evidence="1">Uncharacterized protein</fullName>
    </submittedName>
</protein>
<dbReference type="KEGG" id="trz:GWP43_00840"/>
<proteinExistence type="predicted"/>
<organism evidence="1 2">
    <name type="scientific">Treponema vincentii</name>
    <dbReference type="NCBI Taxonomy" id="69710"/>
    <lineage>
        <taxon>Bacteria</taxon>
        <taxon>Pseudomonadati</taxon>
        <taxon>Spirochaetota</taxon>
        <taxon>Spirochaetia</taxon>
        <taxon>Spirochaetales</taxon>
        <taxon>Treponemataceae</taxon>
        <taxon>Treponema</taxon>
    </lineage>
</organism>
<evidence type="ECO:0000313" key="2">
    <source>
        <dbReference type="Proteomes" id="UP000464374"/>
    </source>
</evidence>
<accession>A0A6P1XXT4</accession>
<sequence>MGLTKQWSRGESRSEFTDVNRDGYVDFVSNGRYYENDRGRGFKGGVGLQGAEKAGIGISEAEKKEAEKGHYFQEGVQAWRSEVSGEIEIGVEIQEKGRGQLSVWKGTNKEGVKIGECTEKKQYVFTEAIRRGEYIYFATETDDKAEIGESIKAGIRIRYLKYKRDELLGAHIAYQLPGRLNEEPDRELASLYTEEEGEADEDGNRDRYWQLKTDYRRELSEQAIEDTGKRILHIRRK</sequence>
<reference evidence="1 2" key="1">
    <citation type="submission" date="2020-01" db="EMBL/GenBank/DDBJ databases">
        <title>Complete genome sequence of a human oral phylogroup 1 Treponema sp. strain ATCC 700766, originally isolated from periodontitis dental plaque.</title>
        <authorList>
            <person name="Chan Y."/>
            <person name="Huo Y.-B."/>
            <person name="Yu X.-L."/>
            <person name="Zeng H."/>
            <person name="Leung W.-K."/>
            <person name="Watt R.M."/>
        </authorList>
    </citation>
    <scope>NUCLEOTIDE SEQUENCE [LARGE SCALE GENOMIC DNA]</scope>
    <source>
        <strain evidence="1 2">OMZ 804</strain>
    </source>
</reference>
<dbReference type="EMBL" id="CP048020">
    <property type="protein sequence ID" value="QHX42237.1"/>
    <property type="molecule type" value="Genomic_DNA"/>
</dbReference>
<gene>
    <name evidence="1" type="ORF">GWP43_00840</name>
</gene>
<dbReference type="AlphaFoldDB" id="A0A6P1XXT4"/>